<gene>
    <name evidence="7" type="ORF">JIN83_04860</name>
</gene>
<proteinExistence type="inferred from homology"/>
<keyword evidence="8" id="KW-1185">Reference proteome</keyword>
<dbReference type="PANTHER" id="PTHR30332">
    <property type="entry name" value="PROBABLE GENERAL SECRETION PATHWAY PROTEIN D"/>
    <property type="match status" value="1"/>
</dbReference>
<dbReference type="Gene3D" id="1.25.40.10">
    <property type="entry name" value="Tetratricopeptide repeat domain"/>
    <property type="match status" value="1"/>
</dbReference>
<dbReference type="InterPro" id="IPR050810">
    <property type="entry name" value="Bact_Secretion_Sys_Channel"/>
</dbReference>
<dbReference type="RefSeq" id="WP_309488880.1">
    <property type="nucleotide sequence ID" value="NZ_JAENIG010000002.1"/>
</dbReference>
<name>A0AAE2SD08_9BACT</name>
<dbReference type="InterPro" id="IPR049997">
    <property type="entry name" value="Amuc_1098-like"/>
</dbReference>
<sequence>MDNLSLSYRRKITRAGLACVLGACSPQILPPLAAQESVVQQEMNRRAENSRQAYDLLKTGDAAYQKQDYEAAVKDYSRAFDLLPKAARTEEIRVIAAERYATSATERARKLAKTGDYAAARTLLDTVLKPEIAPTHMGALKLRQQIDDPIRYNHALTPEHVQDVVKVGRNLREAEGFFQLGQYDRALTIYKSVLRTDPYNKAARRGMERVVTAKTDYFRAANDHTRAELLSQVDQAWETYVAPSDSTPDPIEFNQPSDLAPDTRDRLAGIVVDVVDLDNVSVEEALDFVRLQSRLADAPGPNGEASGINVVFNPGLPDSDTARSIGASRINLKARSLPISKLLDYIADQSGTQWRTDGVGVIVTPLGSTDATLSSRTFRVPPNFLSSAATKESADEGNIFDSGNDNNGEGLLKKRISITEFLKQNGVSFPEGASATYTRSNNLLTVRNTPDNIDLVDQLVSIIAGEAPIQVKIQTSMIRVSETKLKELGFDWAITPWSINQNLFMGGGSVGNGSDLGSLGSIDIGGNGVTSGNRSGNSATTSDSIDALISEASGGTSGSTSSRAPGILSLTYIGSGVQVQMMMRGLDQNKGTDVMVNPSVVSRSGERSKIEIKREFIYPTEYEPPELPNSIGNSTLSTGIFPVTPATPTAFETRNVGVTLEVEPTVSADKNFIELSLRPELVEFQGFVNYGSPIYALTDTGLLSSGDTEPLTLNSILMPVFKTIRMPNSAVTIQDGATVVLGGLMTSRKSKVEDKTPILGDIPYVGRLFRSEAESTFNEAVIISVHVELVDPTGKPWRNR</sequence>
<dbReference type="SUPFAM" id="SSF48452">
    <property type="entry name" value="TPR-like"/>
    <property type="match status" value="1"/>
</dbReference>
<feature type="domain" description="Type II/III secretion system secretin-like" evidence="6">
    <location>
        <begin position="586"/>
        <end position="790"/>
    </location>
</feature>
<keyword evidence="3" id="KW-0472">Membrane</keyword>
<keyword evidence="2" id="KW-0732">Signal</keyword>
<evidence type="ECO:0000256" key="5">
    <source>
        <dbReference type="RuleBase" id="RU004003"/>
    </source>
</evidence>
<evidence type="ECO:0000313" key="7">
    <source>
        <dbReference type="EMBL" id="MBK1854275.1"/>
    </source>
</evidence>
<comment type="similarity">
    <text evidence="5">Belongs to the bacterial secretin family.</text>
</comment>
<comment type="caution">
    <text evidence="7">The sequence shown here is derived from an EMBL/GenBank/DDBJ whole genome shotgun (WGS) entry which is preliminary data.</text>
</comment>
<evidence type="ECO:0000259" key="6">
    <source>
        <dbReference type="Pfam" id="PF00263"/>
    </source>
</evidence>
<reference evidence="7" key="1">
    <citation type="submission" date="2021-01" db="EMBL/GenBank/DDBJ databases">
        <title>Modified the classification status of verrucomicrobia.</title>
        <authorList>
            <person name="Feng X."/>
        </authorList>
    </citation>
    <scope>NUCLEOTIDE SEQUENCE</scope>
    <source>
        <strain evidence="7">5K15</strain>
    </source>
</reference>
<dbReference type="PROSITE" id="PS50005">
    <property type="entry name" value="TPR"/>
    <property type="match status" value="2"/>
</dbReference>
<accession>A0AAE2SD08</accession>
<feature type="repeat" description="TPR" evidence="4">
    <location>
        <begin position="167"/>
        <end position="200"/>
    </location>
</feature>
<dbReference type="Proteomes" id="UP000634206">
    <property type="component" value="Unassembled WGS sequence"/>
</dbReference>
<evidence type="ECO:0000256" key="3">
    <source>
        <dbReference type="ARBA" id="ARBA00023136"/>
    </source>
</evidence>
<dbReference type="GO" id="GO:0009306">
    <property type="term" value="P:protein secretion"/>
    <property type="evidence" value="ECO:0007669"/>
    <property type="project" value="InterPro"/>
</dbReference>
<dbReference type="GO" id="GO:0016020">
    <property type="term" value="C:membrane"/>
    <property type="evidence" value="ECO:0007669"/>
    <property type="project" value="UniProtKB-SubCell"/>
</dbReference>
<protein>
    <recommendedName>
        <fullName evidence="6">Type II/III secretion system secretin-like domain-containing protein</fullName>
    </recommendedName>
</protein>
<evidence type="ECO:0000256" key="4">
    <source>
        <dbReference type="PROSITE-ProRule" id="PRU00339"/>
    </source>
</evidence>
<dbReference type="InterPro" id="IPR004846">
    <property type="entry name" value="T2SS/T3SS_dom"/>
</dbReference>
<organism evidence="7 8">
    <name type="scientific">Oceaniferula flava</name>
    <dbReference type="NCBI Taxonomy" id="2800421"/>
    <lineage>
        <taxon>Bacteria</taxon>
        <taxon>Pseudomonadati</taxon>
        <taxon>Verrucomicrobiota</taxon>
        <taxon>Verrucomicrobiia</taxon>
        <taxon>Verrucomicrobiales</taxon>
        <taxon>Verrucomicrobiaceae</taxon>
        <taxon>Oceaniferula</taxon>
    </lineage>
</organism>
<dbReference type="NCBIfam" id="NF042912">
    <property type="entry name" value="Amuc_1098_fam"/>
    <property type="match status" value="1"/>
</dbReference>
<dbReference type="InterPro" id="IPR019734">
    <property type="entry name" value="TPR_rpt"/>
</dbReference>
<dbReference type="AlphaFoldDB" id="A0AAE2SD08"/>
<dbReference type="EMBL" id="JAENIG010000002">
    <property type="protein sequence ID" value="MBK1854275.1"/>
    <property type="molecule type" value="Genomic_DNA"/>
</dbReference>
<dbReference type="PANTHER" id="PTHR30332:SF24">
    <property type="entry name" value="SECRETIN GSPD-RELATED"/>
    <property type="match status" value="1"/>
</dbReference>
<evidence type="ECO:0000313" key="8">
    <source>
        <dbReference type="Proteomes" id="UP000634206"/>
    </source>
</evidence>
<evidence type="ECO:0000256" key="1">
    <source>
        <dbReference type="ARBA" id="ARBA00004370"/>
    </source>
</evidence>
<comment type="subcellular location">
    <subcellularLocation>
        <location evidence="1">Membrane</location>
    </subcellularLocation>
</comment>
<evidence type="ECO:0000256" key="2">
    <source>
        <dbReference type="ARBA" id="ARBA00022729"/>
    </source>
</evidence>
<dbReference type="InterPro" id="IPR011990">
    <property type="entry name" value="TPR-like_helical_dom_sf"/>
</dbReference>
<dbReference type="GO" id="GO:0015627">
    <property type="term" value="C:type II protein secretion system complex"/>
    <property type="evidence" value="ECO:0007669"/>
    <property type="project" value="TreeGrafter"/>
</dbReference>
<dbReference type="SMART" id="SM00028">
    <property type="entry name" value="TPR"/>
    <property type="match status" value="2"/>
</dbReference>
<dbReference type="Pfam" id="PF00263">
    <property type="entry name" value="Secretin"/>
    <property type="match status" value="1"/>
</dbReference>
<keyword evidence="4" id="KW-0802">TPR repeat</keyword>
<feature type="repeat" description="TPR" evidence="4">
    <location>
        <begin position="53"/>
        <end position="86"/>
    </location>
</feature>